<evidence type="ECO:0000256" key="1">
    <source>
        <dbReference type="SAM" id="Phobius"/>
    </source>
</evidence>
<dbReference type="AlphaFoldDB" id="A0A8E2E3N4"/>
<evidence type="ECO:0000313" key="2">
    <source>
        <dbReference type="EMBL" id="OCK76688.1"/>
    </source>
</evidence>
<keyword evidence="3" id="KW-1185">Reference proteome</keyword>
<feature type="transmembrane region" description="Helical" evidence="1">
    <location>
        <begin position="44"/>
        <end position="72"/>
    </location>
</feature>
<keyword evidence="1" id="KW-0812">Transmembrane</keyword>
<evidence type="ECO:0000313" key="3">
    <source>
        <dbReference type="Proteomes" id="UP000250266"/>
    </source>
</evidence>
<accession>A0A8E2E3N4</accession>
<keyword evidence="1" id="KW-0472">Membrane</keyword>
<dbReference type="EMBL" id="KV745189">
    <property type="protein sequence ID" value="OCK76688.1"/>
    <property type="molecule type" value="Genomic_DNA"/>
</dbReference>
<reference evidence="2 3" key="1">
    <citation type="journal article" date="2016" name="Nat. Commun.">
        <title>Ectomycorrhizal ecology is imprinted in the genome of the dominant symbiotic fungus Cenococcum geophilum.</title>
        <authorList>
            <consortium name="DOE Joint Genome Institute"/>
            <person name="Peter M."/>
            <person name="Kohler A."/>
            <person name="Ohm R.A."/>
            <person name="Kuo A."/>
            <person name="Krutzmann J."/>
            <person name="Morin E."/>
            <person name="Arend M."/>
            <person name="Barry K.W."/>
            <person name="Binder M."/>
            <person name="Choi C."/>
            <person name="Clum A."/>
            <person name="Copeland A."/>
            <person name="Grisel N."/>
            <person name="Haridas S."/>
            <person name="Kipfer T."/>
            <person name="LaButti K."/>
            <person name="Lindquist E."/>
            <person name="Lipzen A."/>
            <person name="Maire R."/>
            <person name="Meier B."/>
            <person name="Mihaltcheva S."/>
            <person name="Molinier V."/>
            <person name="Murat C."/>
            <person name="Poggeler S."/>
            <person name="Quandt C.A."/>
            <person name="Sperisen C."/>
            <person name="Tritt A."/>
            <person name="Tisserant E."/>
            <person name="Crous P.W."/>
            <person name="Henrissat B."/>
            <person name="Nehls U."/>
            <person name="Egli S."/>
            <person name="Spatafora J.W."/>
            <person name="Grigoriev I.V."/>
            <person name="Martin F.M."/>
        </authorList>
    </citation>
    <scope>NUCLEOTIDE SEQUENCE [LARGE SCALE GENOMIC DNA]</scope>
    <source>
        <strain evidence="2 3">CBS 459.81</strain>
    </source>
</reference>
<gene>
    <name evidence="2" type="ORF">K432DRAFT_407961</name>
</gene>
<keyword evidence="1" id="KW-1133">Transmembrane helix</keyword>
<protein>
    <submittedName>
        <fullName evidence="2">Uncharacterized protein</fullName>
    </submittedName>
</protein>
<organism evidence="2 3">
    <name type="scientific">Lepidopterella palustris CBS 459.81</name>
    <dbReference type="NCBI Taxonomy" id="1314670"/>
    <lineage>
        <taxon>Eukaryota</taxon>
        <taxon>Fungi</taxon>
        <taxon>Dikarya</taxon>
        <taxon>Ascomycota</taxon>
        <taxon>Pezizomycotina</taxon>
        <taxon>Dothideomycetes</taxon>
        <taxon>Pleosporomycetidae</taxon>
        <taxon>Mytilinidiales</taxon>
        <taxon>Argynnaceae</taxon>
        <taxon>Lepidopterella</taxon>
    </lineage>
</organism>
<dbReference type="Proteomes" id="UP000250266">
    <property type="component" value="Unassembled WGS sequence"/>
</dbReference>
<sequence>MAWPLDIATEMALIEKLTREVLAVTQSAHVVAQSILADFQAFIALFRVFVILMIVIGGLLFVAIPLLALILFEVGGIKDILAQSVGKQNPTIVKVLVAKDDDRISAIIHPVQDKLFGSQLLSVPEHLSEDTEEDEYKTEVSFSDKAPYVISAVIMISNRFTVVNLYQPSRIPRIFAYCLLSTEVLVSNRLVKSTCS</sequence>
<name>A0A8E2E3N4_9PEZI</name>
<proteinExistence type="predicted"/>